<evidence type="ECO:0000256" key="8">
    <source>
        <dbReference type="ARBA" id="ARBA00023242"/>
    </source>
</evidence>
<keyword evidence="9" id="KW-0234">DNA repair</keyword>
<name>A0A8K0UUS9_9AGAR</name>
<dbReference type="AlphaFoldDB" id="A0A8K0UUS9"/>
<evidence type="ECO:0000256" key="1">
    <source>
        <dbReference type="ARBA" id="ARBA00004123"/>
    </source>
</evidence>
<evidence type="ECO:0000256" key="9">
    <source>
        <dbReference type="RuleBase" id="RU368022"/>
    </source>
</evidence>
<keyword evidence="7 9" id="KW-0804">Transcription</keyword>
<reference evidence="12" key="1">
    <citation type="journal article" date="2021" name="New Phytol.">
        <title>Evolutionary innovations through gain and loss of genes in the ectomycorrhizal Boletales.</title>
        <authorList>
            <person name="Wu G."/>
            <person name="Miyauchi S."/>
            <person name="Morin E."/>
            <person name="Kuo A."/>
            <person name="Drula E."/>
            <person name="Varga T."/>
            <person name="Kohler A."/>
            <person name="Feng B."/>
            <person name="Cao Y."/>
            <person name="Lipzen A."/>
            <person name="Daum C."/>
            <person name="Hundley H."/>
            <person name="Pangilinan J."/>
            <person name="Johnson J."/>
            <person name="Barry K."/>
            <person name="LaButti K."/>
            <person name="Ng V."/>
            <person name="Ahrendt S."/>
            <person name="Min B."/>
            <person name="Choi I.G."/>
            <person name="Park H."/>
            <person name="Plett J.M."/>
            <person name="Magnuson J."/>
            <person name="Spatafora J.W."/>
            <person name="Nagy L.G."/>
            <person name="Henrissat B."/>
            <person name="Grigoriev I.V."/>
            <person name="Yang Z.L."/>
            <person name="Xu J."/>
            <person name="Martin F.M."/>
        </authorList>
    </citation>
    <scope>NUCLEOTIDE SEQUENCE</scope>
    <source>
        <strain evidence="12">KKN 215</strain>
    </source>
</reference>
<comment type="similarity">
    <text evidence="2 9">Belongs to the EAF6 family.</text>
</comment>
<gene>
    <name evidence="12" type="ORF">BXZ70DRAFT_610073</name>
</gene>
<keyword evidence="8 9" id="KW-0539">Nucleus</keyword>
<comment type="function">
    <text evidence="9">Component of the NuA4 histone acetyltransferase complex which is involved in transcriptional activation of selected genes principally by acetylation of nucleosomal histone H4 and H2A. The NuA4 complex is also involved in DNA repair.</text>
</comment>
<comment type="subcellular location">
    <subcellularLocation>
        <location evidence="1 9">Nucleus</location>
    </subcellularLocation>
</comment>
<dbReference type="GO" id="GO:0006281">
    <property type="term" value="P:DNA repair"/>
    <property type="evidence" value="ECO:0007669"/>
    <property type="project" value="UniProtKB-UniRule"/>
</dbReference>
<organism evidence="12 13">
    <name type="scientific">Cristinia sonorae</name>
    <dbReference type="NCBI Taxonomy" id="1940300"/>
    <lineage>
        <taxon>Eukaryota</taxon>
        <taxon>Fungi</taxon>
        <taxon>Dikarya</taxon>
        <taxon>Basidiomycota</taxon>
        <taxon>Agaricomycotina</taxon>
        <taxon>Agaricomycetes</taxon>
        <taxon>Agaricomycetidae</taxon>
        <taxon>Agaricales</taxon>
        <taxon>Pleurotineae</taxon>
        <taxon>Stephanosporaceae</taxon>
        <taxon>Cristinia</taxon>
    </lineage>
</organism>
<accession>A0A8K0UUS9</accession>
<dbReference type="OrthoDB" id="440324at2759"/>
<sequence>MAVVEICIGGLNDDPPSASPSTASQHRLMATEGPEPTAEDKARYNAARDELIKAIAKKRDADKRLAQLEVQLHSLEGAYLVETSAHSGGNIIQGFENYLKNPPGGRRKYEVGDADRLFSMSSMTYKKSLELSGEGEESAATAEDSRMSTPGLTTVIVPPARTQELTAAQQKKNRDREYQRKKRANAARRSAGTPLSDDESVTSNRRPTKRARMADED</sequence>
<evidence type="ECO:0000256" key="10">
    <source>
        <dbReference type="SAM" id="Coils"/>
    </source>
</evidence>
<feature type="region of interest" description="Disordered" evidence="11">
    <location>
        <begin position="9"/>
        <end position="41"/>
    </location>
</feature>
<dbReference type="GO" id="GO:0006325">
    <property type="term" value="P:chromatin organization"/>
    <property type="evidence" value="ECO:0007669"/>
    <property type="project" value="UniProtKB-KW"/>
</dbReference>
<keyword evidence="6 10" id="KW-0175">Coiled coil</keyword>
<dbReference type="PANTHER" id="PTHR13476">
    <property type="entry name" value="CHROMATIN MODIFICATION-RELATED PROTEIN MEAF6"/>
    <property type="match status" value="1"/>
</dbReference>
<evidence type="ECO:0000256" key="11">
    <source>
        <dbReference type="SAM" id="MobiDB-lite"/>
    </source>
</evidence>
<evidence type="ECO:0000313" key="12">
    <source>
        <dbReference type="EMBL" id="KAH8104695.1"/>
    </source>
</evidence>
<dbReference type="GO" id="GO:0005634">
    <property type="term" value="C:nucleus"/>
    <property type="evidence" value="ECO:0007669"/>
    <property type="project" value="UniProtKB-SubCell"/>
</dbReference>
<keyword evidence="9" id="KW-0227">DNA damage</keyword>
<dbReference type="EMBL" id="JAEVFJ010000005">
    <property type="protein sequence ID" value="KAH8104695.1"/>
    <property type="molecule type" value="Genomic_DNA"/>
</dbReference>
<keyword evidence="5 9" id="KW-0805">Transcription regulation</keyword>
<keyword evidence="13" id="KW-1185">Reference proteome</keyword>
<dbReference type="Pfam" id="PF09340">
    <property type="entry name" value="NuA4"/>
    <property type="match status" value="1"/>
</dbReference>
<evidence type="ECO:0000256" key="7">
    <source>
        <dbReference type="ARBA" id="ARBA00023163"/>
    </source>
</evidence>
<dbReference type="InterPro" id="IPR015418">
    <property type="entry name" value="Eaf6"/>
</dbReference>
<feature type="coiled-coil region" evidence="10">
    <location>
        <begin position="51"/>
        <end position="78"/>
    </location>
</feature>
<evidence type="ECO:0000256" key="4">
    <source>
        <dbReference type="ARBA" id="ARBA00022853"/>
    </source>
</evidence>
<comment type="caution">
    <text evidence="12">The sequence shown here is derived from an EMBL/GenBank/DDBJ whole genome shotgun (WGS) entry which is preliminary data.</text>
</comment>
<feature type="compositionally biased region" description="Low complexity" evidence="11">
    <location>
        <begin position="15"/>
        <end position="24"/>
    </location>
</feature>
<dbReference type="GO" id="GO:0035267">
    <property type="term" value="C:NuA4 histone acetyltransferase complex"/>
    <property type="evidence" value="ECO:0007669"/>
    <property type="project" value="UniProtKB-UniRule"/>
</dbReference>
<evidence type="ECO:0000256" key="3">
    <source>
        <dbReference type="ARBA" id="ARBA00018504"/>
    </source>
</evidence>
<keyword evidence="4 9" id="KW-0156">Chromatin regulator</keyword>
<protein>
    <recommendedName>
        <fullName evidence="3 9">Chromatin modification-related protein EAF6</fullName>
    </recommendedName>
</protein>
<evidence type="ECO:0000256" key="5">
    <source>
        <dbReference type="ARBA" id="ARBA00023015"/>
    </source>
</evidence>
<evidence type="ECO:0000256" key="6">
    <source>
        <dbReference type="ARBA" id="ARBA00023054"/>
    </source>
</evidence>
<dbReference type="Proteomes" id="UP000813824">
    <property type="component" value="Unassembled WGS sequence"/>
</dbReference>
<proteinExistence type="inferred from homology"/>
<comment type="subunit">
    <text evidence="9">Component of the NuA4 histone acetyltransferase complex.</text>
</comment>
<feature type="region of interest" description="Disordered" evidence="11">
    <location>
        <begin position="129"/>
        <end position="217"/>
    </location>
</feature>
<evidence type="ECO:0000313" key="13">
    <source>
        <dbReference type="Proteomes" id="UP000813824"/>
    </source>
</evidence>
<evidence type="ECO:0000256" key="2">
    <source>
        <dbReference type="ARBA" id="ARBA00010916"/>
    </source>
</evidence>